<sequence>MEVVSKLVSVATSPNNFIAGLTKGMSRPRGSQRSGVPTEPAVAAVESPGRATALRCSDCTLTETPRPRYAPSPPSSHAACAPGRPTGCTPSAFADIMTKGGGGGGGGVGYCCRPHRRLACASVRVSARAAAVLPCASRGGGAERPAVLSATGALPRRGMAVKRRQPVDLIVTAAWQ</sequence>
<dbReference type="Proteomes" id="UP001287286">
    <property type="component" value="Unassembled WGS sequence"/>
</dbReference>
<evidence type="ECO:0000256" key="1">
    <source>
        <dbReference type="SAM" id="MobiDB-lite"/>
    </source>
</evidence>
<organism evidence="2 3">
    <name type="scientific">Purpureocillium lilacinum</name>
    <name type="common">Paecilomyces lilacinus</name>
    <dbReference type="NCBI Taxonomy" id="33203"/>
    <lineage>
        <taxon>Eukaryota</taxon>
        <taxon>Fungi</taxon>
        <taxon>Dikarya</taxon>
        <taxon>Ascomycota</taxon>
        <taxon>Pezizomycotina</taxon>
        <taxon>Sordariomycetes</taxon>
        <taxon>Hypocreomycetidae</taxon>
        <taxon>Hypocreales</taxon>
        <taxon>Ophiocordycipitaceae</taxon>
        <taxon>Purpureocillium</taxon>
    </lineage>
</organism>
<evidence type="ECO:0000313" key="3">
    <source>
        <dbReference type="Proteomes" id="UP001287286"/>
    </source>
</evidence>
<gene>
    <name evidence="2" type="ORF">Purlil1_4577</name>
</gene>
<accession>A0ABR0C3V6</accession>
<protein>
    <submittedName>
        <fullName evidence="2">Uncharacterized protein</fullName>
    </submittedName>
</protein>
<feature type="region of interest" description="Disordered" evidence="1">
    <location>
        <begin position="63"/>
        <end position="83"/>
    </location>
</feature>
<evidence type="ECO:0000313" key="2">
    <source>
        <dbReference type="EMBL" id="KAK4090997.1"/>
    </source>
</evidence>
<proteinExistence type="predicted"/>
<name>A0ABR0C3V6_PURLI</name>
<dbReference type="EMBL" id="JAWRVI010000013">
    <property type="protein sequence ID" value="KAK4090997.1"/>
    <property type="molecule type" value="Genomic_DNA"/>
</dbReference>
<keyword evidence="3" id="KW-1185">Reference proteome</keyword>
<reference evidence="2 3" key="1">
    <citation type="journal article" date="2024" name="Microbiol. Resour. Announc.">
        <title>Genome annotations for the ascomycete fungi Trichoderma harzianum, Trichoderma aggressivum, and Purpureocillium lilacinum.</title>
        <authorList>
            <person name="Beijen E.P.W."/>
            <person name="Ohm R.A."/>
        </authorList>
    </citation>
    <scope>NUCLEOTIDE SEQUENCE [LARGE SCALE GENOMIC DNA]</scope>
    <source>
        <strain evidence="2 3">CBS 150709</strain>
    </source>
</reference>
<comment type="caution">
    <text evidence="2">The sequence shown here is derived from an EMBL/GenBank/DDBJ whole genome shotgun (WGS) entry which is preliminary data.</text>
</comment>